<dbReference type="OrthoDB" id="5974286at2759"/>
<keyword evidence="5 7" id="KW-0472">Membrane</keyword>
<dbReference type="Pfam" id="PF00001">
    <property type="entry name" value="7tm_1"/>
    <property type="match status" value="1"/>
</dbReference>
<accession>A0A6P8J0U9</accession>
<protein>
    <submittedName>
        <fullName evidence="10">Adenosine receptor A3-like</fullName>
    </submittedName>
</protein>
<dbReference type="Gene3D" id="1.20.1070.10">
    <property type="entry name" value="Rhodopsin 7-helix transmembrane proteins"/>
    <property type="match status" value="1"/>
</dbReference>
<gene>
    <name evidence="10" type="primary">LOC116307121</name>
</gene>
<feature type="region of interest" description="Disordered" evidence="6">
    <location>
        <begin position="333"/>
        <end position="354"/>
    </location>
</feature>
<dbReference type="AlphaFoldDB" id="A0A6P8J0U9"/>
<keyword evidence="3 7" id="KW-0812">Transmembrane</keyword>
<feature type="domain" description="G-protein coupled receptors family 1 profile" evidence="8">
    <location>
        <begin position="52"/>
        <end position="299"/>
    </location>
</feature>
<evidence type="ECO:0000313" key="10">
    <source>
        <dbReference type="RefSeq" id="XP_031573132.1"/>
    </source>
</evidence>
<evidence type="ECO:0000256" key="1">
    <source>
        <dbReference type="ARBA" id="ARBA00004651"/>
    </source>
</evidence>
<evidence type="ECO:0000256" key="7">
    <source>
        <dbReference type="SAM" id="Phobius"/>
    </source>
</evidence>
<dbReference type="InterPro" id="IPR017452">
    <property type="entry name" value="GPCR_Rhodpsn_7TM"/>
</dbReference>
<feature type="transmembrane region" description="Helical" evidence="7">
    <location>
        <begin position="184"/>
        <end position="209"/>
    </location>
</feature>
<keyword evidence="2" id="KW-1003">Cell membrane</keyword>
<evidence type="ECO:0000313" key="9">
    <source>
        <dbReference type="Proteomes" id="UP000515163"/>
    </source>
</evidence>
<sequence length="354" mass="40143">MAAIYGPSNYFWNSSISEDNLKLQQILKDYFSTITLIMGTALVVLGPFIIFANGIVIAAIWKDPFKQLRSSPSNIIIASMAICDFLVGIAAIIPFSTWFFTMSVKAEIANNFATVAYAFGDLLLGTSSIHVLGLTIDRMLAVVSPLLYKSRVTRKRCKLSVILLWVTVILIVISQWQLMQYYHVFNVLSASFIGTTTLAITCLCFVIIYKVRRQTRIMKKNQEPFAFGNRIAAERDRKTTKSILLILVLFILCVKLYFVSLSVLLSCSSCHRRLDVIITVFYFSLVMLHVNSAINPILYAFRLPKFRKPVFFILKKIRRKNYVDTERSQNLQVHRDGNSNKNGAKNCSLEDTAL</sequence>
<feature type="transmembrane region" description="Helical" evidence="7">
    <location>
        <begin position="30"/>
        <end position="61"/>
    </location>
</feature>
<dbReference type="SUPFAM" id="SSF81321">
    <property type="entry name" value="Family A G protein-coupled receptor-like"/>
    <property type="match status" value="1"/>
</dbReference>
<evidence type="ECO:0000256" key="3">
    <source>
        <dbReference type="ARBA" id="ARBA00022692"/>
    </source>
</evidence>
<proteinExistence type="predicted"/>
<keyword evidence="4 7" id="KW-1133">Transmembrane helix</keyword>
<organism evidence="9 10">
    <name type="scientific">Actinia tenebrosa</name>
    <name type="common">Australian red waratah sea anemone</name>
    <dbReference type="NCBI Taxonomy" id="6105"/>
    <lineage>
        <taxon>Eukaryota</taxon>
        <taxon>Metazoa</taxon>
        <taxon>Cnidaria</taxon>
        <taxon>Anthozoa</taxon>
        <taxon>Hexacorallia</taxon>
        <taxon>Actiniaria</taxon>
        <taxon>Actiniidae</taxon>
        <taxon>Actinia</taxon>
    </lineage>
</organism>
<feature type="transmembrane region" description="Helical" evidence="7">
    <location>
        <begin position="157"/>
        <end position="178"/>
    </location>
</feature>
<dbReference type="GO" id="GO:0005886">
    <property type="term" value="C:plasma membrane"/>
    <property type="evidence" value="ECO:0007669"/>
    <property type="project" value="UniProtKB-SubCell"/>
</dbReference>
<dbReference type="InterPro" id="IPR000276">
    <property type="entry name" value="GPCR_Rhodpsn"/>
</dbReference>
<dbReference type="GeneID" id="116307121"/>
<evidence type="ECO:0000256" key="5">
    <source>
        <dbReference type="ARBA" id="ARBA00023136"/>
    </source>
</evidence>
<dbReference type="InParanoid" id="A0A6P8J0U9"/>
<keyword evidence="9" id="KW-1185">Reference proteome</keyword>
<dbReference type="PRINTS" id="PR00237">
    <property type="entry name" value="GPCRRHODOPSN"/>
</dbReference>
<evidence type="ECO:0000256" key="4">
    <source>
        <dbReference type="ARBA" id="ARBA00022989"/>
    </source>
</evidence>
<name>A0A6P8J0U9_ACTTE</name>
<dbReference type="PROSITE" id="PS50262">
    <property type="entry name" value="G_PROTEIN_RECEP_F1_2"/>
    <property type="match status" value="1"/>
</dbReference>
<evidence type="ECO:0000256" key="2">
    <source>
        <dbReference type="ARBA" id="ARBA00022475"/>
    </source>
</evidence>
<evidence type="ECO:0000259" key="8">
    <source>
        <dbReference type="PROSITE" id="PS50262"/>
    </source>
</evidence>
<dbReference type="Proteomes" id="UP000515163">
    <property type="component" value="Unplaced"/>
</dbReference>
<evidence type="ECO:0000256" key="6">
    <source>
        <dbReference type="SAM" id="MobiDB-lite"/>
    </source>
</evidence>
<comment type="subcellular location">
    <subcellularLocation>
        <location evidence="1">Cell membrane</location>
        <topology evidence="1">Multi-pass membrane protein</topology>
    </subcellularLocation>
</comment>
<feature type="transmembrane region" description="Helical" evidence="7">
    <location>
        <begin position="73"/>
        <end position="95"/>
    </location>
</feature>
<dbReference type="GO" id="GO:0004930">
    <property type="term" value="F:G protein-coupled receptor activity"/>
    <property type="evidence" value="ECO:0007669"/>
    <property type="project" value="InterPro"/>
</dbReference>
<reference evidence="10" key="1">
    <citation type="submission" date="2025-08" db="UniProtKB">
        <authorList>
            <consortium name="RefSeq"/>
        </authorList>
    </citation>
    <scope>IDENTIFICATION</scope>
    <source>
        <tissue evidence="10">Tentacle</tissue>
    </source>
</reference>
<dbReference type="KEGG" id="aten:116307121"/>
<feature type="transmembrane region" description="Helical" evidence="7">
    <location>
        <begin position="243"/>
        <end position="265"/>
    </location>
</feature>
<dbReference type="CDD" id="cd00637">
    <property type="entry name" value="7tm_classA_rhodopsin-like"/>
    <property type="match status" value="1"/>
</dbReference>
<dbReference type="RefSeq" id="XP_031573132.1">
    <property type="nucleotide sequence ID" value="XM_031717272.1"/>
</dbReference>
<feature type="transmembrane region" description="Helical" evidence="7">
    <location>
        <begin position="277"/>
        <end position="301"/>
    </location>
</feature>
<dbReference type="PANTHER" id="PTHR22750">
    <property type="entry name" value="G-PROTEIN COUPLED RECEPTOR"/>
    <property type="match status" value="1"/>
</dbReference>
<feature type="transmembrane region" description="Helical" evidence="7">
    <location>
        <begin position="115"/>
        <end position="136"/>
    </location>
</feature>